<reference evidence="4" key="3">
    <citation type="submission" date="2023-08" db="EMBL/GenBank/DDBJ databases">
        <title>Mucin Metabolism Genes Underlie the Key Renovations of Bacteroides xylanisolvens Genomes in Captive Great Apes.</title>
        <authorList>
            <person name="Nishida A.H."/>
        </authorList>
    </citation>
    <scope>NUCLEOTIDE SEQUENCE</scope>
    <source>
        <strain evidence="4">P13.H9</strain>
    </source>
</reference>
<dbReference type="NCBIfam" id="TIGR04057">
    <property type="entry name" value="SusC_RagA_signa"/>
    <property type="match status" value="1"/>
</dbReference>
<evidence type="ECO:0000256" key="2">
    <source>
        <dbReference type="SAM" id="SignalP"/>
    </source>
</evidence>
<gene>
    <name evidence="5" type="ORF">B5E52_10240</name>
    <name evidence="4" type="ORF">LD004_24020</name>
</gene>
<dbReference type="InterPro" id="IPR012910">
    <property type="entry name" value="Plug_dom"/>
</dbReference>
<dbReference type="RefSeq" id="WP_008024570.1">
    <property type="nucleotide sequence ID" value="NZ_JABFIB010000018.1"/>
</dbReference>
<sequence>MKNIQQYIVLLLMAMLLVPQSLQAQEDKKLIIKGVVEDALGPIIGASVVAKNQPGVGAITDLDGRFSLKVGAYDVLQITFVGYQPVEIPVLSIKDKNNLKVIMKEDNQTIDEVVVTASGVQKKKTLTGAITNVELKQLNAPGANLSNSLAGVVPGIIAMQSSGEPGENMSQFWIRGMSTFGAKSGALILVDGVERSFNEIPVEDIESFSVLKDASATAIYGQRGANGVVLITTKRGEKGKVKINVKAGFDWNTPVKVPEYASGYDWARLANEALVGRYENPLYTNEELDIIQHGLDPDLYPNIDWRDLMLKKGAPSYYANISFSGGSDNVRYFVTGRYTGENGRYRTSSSENKYNTNSTYERWNYRANVDMNLTRTTVLSVGVGGWLVNRTSPSSSSGDIWQSFASYTPVTAPRKWSTGQWPIVSGMTTPEYQMTQTGYRTIWENKMETNVGLEQDLSFITKGLKFNGVFAFDTYNKNTIVREKGEELWSAESLRDGNGNLVLKREANAKAMSQAKTVEGDKRYYLQASLDYSRLFAEKHRVGAFAMVYQQETSDVNFAEDDLMASIPHRTLAYSGRFTYAYKDKYLTEFNWGYTGSENFEKGKQFGFFPAVSVGWLLSEEPFIKKMMPWMDQFKIRASYGEVGNDEIAGRRFPYITLVNTDDNAYSFGEFTNNSAQGYRIKTMGTPYLTWEVAKKYDVGVDFSFFNSKITGTIDWFLDKRDDIFMKRNQMPLTTGLADQTPMANVGKMKSYGWDGNIAYTQRIGQVNLQLRANFTYQTTDVIDRDEAANELWYKMEKGFQLNQSRGLIALGLFKDQEDIDRSPSQVALSNKTILPGDIKYKDVNGDGVITDDDKVPLGYRETPGLQYGLGLSANWKNWGINMLFQGTGKCDFFVGGSGPHAFHDGKRGNILQVMVDGNRWIPKEISGTEATEDPNADWPRLTYTNNNNNNCKSTYWLKERKYLRLRNLEITYDLPQMWTRKFLVSNMRIGFIGQNLFTWAPFKWWDPEGTNESGSSYPINRTYSCYIQFSF</sequence>
<dbReference type="AlphaFoldDB" id="A0A1Y4VH59"/>
<reference evidence="5" key="2">
    <citation type="journal article" date="2018" name="BMC Genomics">
        <title>Whole genome sequencing and function prediction of 133 gut anaerobes isolated from chicken caecum in pure cultures.</title>
        <authorList>
            <person name="Medvecky M."/>
            <person name="Cejkova D."/>
            <person name="Polansky O."/>
            <person name="Karasova D."/>
            <person name="Kubasova T."/>
            <person name="Cizek A."/>
            <person name="Rychlik I."/>
        </authorList>
    </citation>
    <scope>NUCLEOTIDE SEQUENCE</scope>
    <source>
        <strain evidence="5">An109</strain>
    </source>
</reference>
<comment type="similarity">
    <text evidence="1">Belongs to the TonB-dependent receptor family.</text>
</comment>
<keyword evidence="2" id="KW-0732">Signal</keyword>
<dbReference type="InterPro" id="IPR023996">
    <property type="entry name" value="TonB-dep_OMP_SusC/RagA"/>
</dbReference>
<reference evidence="6" key="1">
    <citation type="submission" date="2017-04" db="EMBL/GenBank/DDBJ databases">
        <title>Function of individual gut microbiota members based on whole genome sequencing of pure cultures obtained from chicken caecum.</title>
        <authorList>
            <person name="Medvecky M."/>
            <person name="Cejkova D."/>
            <person name="Polansky O."/>
            <person name="Karasova D."/>
            <person name="Kubasova T."/>
            <person name="Cizek A."/>
            <person name="Rychlik I."/>
        </authorList>
    </citation>
    <scope>NUCLEOTIDE SEQUENCE [LARGE SCALE GENOMIC DNA]</scope>
    <source>
        <strain evidence="6">An109</strain>
    </source>
</reference>
<evidence type="ECO:0000256" key="1">
    <source>
        <dbReference type="PROSITE-ProRule" id="PRU01360"/>
    </source>
</evidence>
<keyword evidence="1" id="KW-0472">Membrane</keyword>
<comment type="caution">
    <text evidence="5">The sequence shown here is derived from an EMBL/GenBank/DDBJ whole genome shotgun (WGS) entry which is preliminary data.</text>
</comment>
<comment type="subcellular location">
    <subcellularLocation>
        <location evidence="1">Cell outer membrane</location>
        <topology evidence="1">Multi-pass membrane protein</topology>
    </subcellularLocation>
</comment>
<dbReference type="SUPFAM" id="SSF56935">
    <property type="entry name" value="Porins"/>
    <property type="match status" value="1"/>
</dbReference>
<dbReference type="NCBIfam" id="TIGR04056">
    <property type="entry name" value="OMP_RagA_SusC"/>
    <property type="match status" value="1"/>
</dbReference>
<dbReference type="EMBL" id="NFLW01000017">
    <property type="protein sequence ID" value="OUQ69392.1"/>
    <property type="molecule type" value="Genomic_DNA"/>
</dbReference>
<evidence type="ECO:0000259" key="3">
    <source>
        <dbReference type="Pfam" id="PF07715"/>
    </source>
</evidence>
<feature type="signal peptide" evidence="2">
    <location>
        <begin position="1"/>
        <end position="24"/>
    </location>
</feature>
<dbReference type="Pfam" id="PF13715">
    <property type="entry name" value="CarbopepD_reg_2"/>
    <property type="match status" value="1"/>
</dbReference>
<dbReference type="InterPro" id="IPR037066">
    <property type="entry name" value="Plug_dom_sf"/>
</dbReference>
<dbReference type="EMBL" id="JAIWYE010000040">
    <property type="protein sequence ID" value="MCA4706672.1"/>
    <property type="molecule type" value="Genomic_DNA"/>
</dbReference>
<proteinExistence type="inferred from homology"/>
<dbReference type="InterPro" id="IPR039426">
    <property type="entry name" value="TonB-dep_rcpt-like"/>
</dbReference>
<protein>
    <submittedName>
        <fullName evidence="5">SusC/RagA family TonB-linked outer membrane protein</fullName>
    </submittedName>
    <submittedName>
        <fullName evidence="4">TonB-dependent receptor</fullName>
    </submittedName>
</protein>
<dbReference type="InterPro" id="IPR008969">
    <property type="entry name" value="CarboxyPept-like_regulatory"/>
</dbReference>
<evidence type="ECO:0000313" key="6">
    <source>
        <dbReference type="Proteomes" id="UP000196036"/>
    </source>
</evidence>
<accession>A0A1Y4VH59</accession>
<dbReference type="PROSITE" id="PS52016">
    <property type="entry name" value="TONB_DEPENDENT_REC_3"/>
    <property type="match status" value="1"/>
</dbReference>
<keyword evidence="4" id="KW-0675">Receptor</keyword>
<feature type="domain" description="TonB-dependent receptor plug" evidence="3">
    <location>
        <begin position="123"/>
        <end position="228"/>
    </location>
</feature>
<dbReference type="Proteomes" id="UP000196036">
    <property type="component" value="Unassembled WGS sequence"/>
</dbReference>
<keyword evidence="1" id="KW-0998">Cell outer membrane</keyword>
<evidence type="ECO:0000313" key="4">
    <source>
        <dbReference type="EMBL" id="MCA4706672.1"/>
    </source>
</evidence>
<name>A0A1Y4VH59_9BACE</name>
<keyword evidence="1" id="KW-1134">Transmembrane beta strand</keyword>
<dbReference type="GO" id="GO:0009279">
    <property type="term" value="C:cell outer membrane"/>
    <property type="evidence" value="ECO:0007669"/>
    <property type="project" value="UniProtKB-SubCell"/>
</dbReference>
<feature type="chain" id="PRO_5010984477" evidence="2">
    <location>
        <begin position="25"/>
        <end position="1032"/>
    </location>
</feature>
<keyword evidence="1" id="KW-0813">Transport</keyword>
<keyword evidence="1" id="KW-0812">Transmembrane</keyword>
<dbReference type="Pfam" id="PF07715">
    <property type="entry name" value="Plug"/>
    <property type="match status" value="1"/>
</dbReference>
<dbReference type="Gene3D" id="2.170.130.10">
    <property type="entry name" value="TonB-dependent receptor, plug domain"/>
    <property type="match status" value="1"/>
</dbReference>
<dbReference type="InterPro" id="IPR023997">
    <property type="entry name" value="TonB-dep_OMP_SusC/RagA_CS"/>
</dbReference>
<evidence type="ECO:0000313" key="5">
    <source>
        <dbReference type="EMBL" id="OUQ69392.1"/>
    </source>
</evidence>
<dbReference type="SUPFAM" id="SSF49464">
    <property type="entry name" value="Carboxypeptidase regulatory domain-like"/>
    <property type="match status" value="1"/>
</dbReference>
<organism evidence="5 6">
    <name type="scientific">Bacteroides xylanisolvens</name>
    <dbReference type="NCBI Taxonomy" id="371601"/>
    <lineage>
        <taxon>Bacteria</taxon>
        <taxon>Pseudomonadati</taxon>
        <taxon>Bacteroidota</taxon>
        <taxon>Bacteroidia</taxon>
        <taxon>Bacteroidales</taxon>
        <taxon>Bacteroidaceae</taxon>
        <taxon>Bacteroides</taxon>
    </lineage>
</organism>
<dbReference type="Proteomes" id="UP001198461">
    <property type="component" value="Unassembled WGS sequence"/>
</dbReference>
<dbReference type="FunFam" id="2.170.130.10:FF:000003">
    <property type="entry name" value="SusC/RagA family TonB-linked outer membrane protein"/>
    <property type="match status" value="1"/>
</dbReference>